<dbReference type="AlphaFoldDB" id="A0A1J7IBP7"/>
<keyword evidence="2" id="KW-1185">Reference proteome</keyword>
<organism evidence="1 2">
    <name type="scientific">Coniochaeta ligniaria NRRL 30616</name>
    <dbReference type="NCBI Taxonomy" id="1408157"/>
    <lineage>
        <taxon>Eukaryota</taxon>
        <taxon>Fungi</taxon>
        <taxon>Dikarya</taxon>
        <taxon>Ascomycota</taxon>
        <taxon>Pezizomycotina</taxon>
        <taxon>Sordariomycetes</taxon>
        <taxon>Sordariomycetidae</taxon>
        <taxon>Coniochaetales</taxon>
        <taxon>Coniochaetaceae</taxon>
        <taxon>Coniochaeta</taxon>
    </lineage>
</organism>
<reference evidence="1 2" key="1">
    <citation type="submission" date="2016-10" db="EMBL/GenBank/DDBJ databases">
        <title>Draft genome sequence of Coniochaeta ligniaria NRRL30616, a lignocellulolytic fungus for bioabatement of inhibitors in plant biomass hydrolysates.</title>
        <authorList>
            <consortium name="DOE Joint Genome Institute"/>
            <person name="Jimenez D.J."/>
            <person name="Hector R.E."/>
            <person name="Riley R."/>
            <person name="Sun H."/>
            <person name="Grigoriev I.V."/>
            <person name="Van Elsas J.D."/>
            <person name="Nichols N.N."/>
        </authorList>
    </citation>
    <scope>NUCLEOTIDE SEQUENCE [LARGE SCALE GENOMIC DNA]</scope>
    <source>
        <strain evidence="1 2">NRRL 30616</strain>
    </source>
</reference>
<dbReference type="OrthoDB" id="6513042at2759"/>
<dbReference type="STRING" id="1408157.A0A1J7IBP7"/>
<evidence type="ECO:0000313" key="1">
    <source>
        <dbReference type="EMBL" id="OIW25111.1"/>
    </source>
</evidence>
<sequence length="128" mass="14067">MAVGMLDWIAEVMYGDLPLQYGERSSVANEQFAAGGALKKYLIDQYPEIKPAPAGKMLPAFIDCRESKVFTEPLTKSKKCKDQVKVTLPVLVGRVLSLPGRNVIAECVHIRLVQVLSGRPSYITAFLA</sequence>
<dbReference type="EMBL" id="KV875102">
    <property type="protein sequence ID" value="OIW25111.1"/>
    <property type="molecule type" value="Genomic_DNA"/>
</dbReference>
<protein>
    <submittedName>
        <fullName evidence="1">Uncharacterized protein</fullName>
    </submittedName>
</protein>
<dbReference type="InParanoid" id="A0A1J7IBP7"/>
<dbReference type="Proteomes" id="UP000182658">
    <property type="component" value="Unassembled WGS sequence"/>
</dbReference>
<evidence type="ECO:0000313" key="2">
    <source>
        <dbReference type="Proteomes" id="UP000182658"/>
    </source>
</evidence>
<accession>A0A1J7IBP7</accession>
<proteinExistence type="predicted"/>
<name>A0A1J7IBP7_9PEZI</name>
<gene>
    <name evidence="1" type="ORF">CONLIGDRAFT_684982</name>
</gene>